<comment type="caution">
    <text evidence="2">The sequence shown here is derived from an EMBL/GenBank/DDBJ whole genome shotgun (WGS) entry which is preliminary data.</text>
</comment>
<dbReference type="Gene3D" id="3.40.50.2000">
    <property type="entry name" value="Glycogen Phosphorylase B"/>
    <property type="match status" value="1"/>
</dbReference>
<proteinExistence type="predicted"/>
<evidence type="ECO:0000313" key="3">
    <source>
        <dbReference type="Proteomes" id="UP000018692"/>
    </source>
</evidence>
<dbReference type="InterPro" id="IPR001296">
    <property type="entry name" value="Glyco_trans_1"/>
</dbReference>
<organism evidence="2 3">
    <name type="scientific">Lactococcus garvieae TRF1</name>
    <dbReference type="NCBI Taxonomy" id="1380772"/>
    <lineage>
        <taxon>Bacteria</taxon>
        <taxon>Bacillati</taxon>
        <taxon>Bacillota</taxon>
        <taxon>Bacilli</taxon>
        <taxon>Lactobacillales</taxon>
        <taxon>Streptococcaceae</taxon>
        <taxon>Lactococcus</taxon>
    </lineage>
</organism>
<evidence type="ECO:0000313" key="2">
    <source>
        <dbReference type="EMBL" id="ETD04499.1"/>
    </source>
</evidence>
<evidence type="ECO:0000259" key="1">
    <source>
        <dbReference type="Pfam" id="PF00534"/>
    </source>
</evidence>
<protein>
    <recommendedName>
        <fullName evidence="1">Glycosyl transferase family 1 domain-containing protein</fullName>
    </recommendedName>
</protein>
<reference evidence="2 3" key="1">
    <citation type="submission" date="2013-07" db="EMBL/GenBank/DDBJ databases">
        <title>Isolation of Lactococcus garvieae strain TRF1 from the fecal material of a timber rattlesnake.</title>
        <authorList>
            <person name="McLaughlin R.W."/>
            <person name="Cochran P.A."/>
            <person name="Dowd S.E."/>
        </authorList>
    </citation>
    <scope>NUCLEOTIDE SEQUENCE [LARGE SCALE GENOMIC DNA]</scope>
    <source>
        <strain evidence="2 3">TRF1</strain>
    </source>
</reference>
<feature type="domain" description="Glycosyl transferase family 1" evidence="1">
    <location>
        <begin position="2"/>
        <end position="76"/>
    </location>
</feature>
<accession>V8ANI6</accession>
<dbReference type="Pfam" id="PF00534">
    <property type="entry name" value="Glycos_transf_1"/>
    <property type="match status" value="1"/>
</dbReference>
<dbReference type="SUPFAM" id="SSF53756">
    <property type="entry name" value="UDP-Glycosyltransferase/glycogen phosphorylase"/>
    <property type="match status" value="1"/>
</dbReference>
<dbReference type="AlphaFoldDB" id="V8ANI6"/>
<gene>
    <name evidence="2" type="ORF">N568_0107455</name>
</gene>
<dbReference type="EMBL" id="AVFE01000025">
    <property type="protein sequence ID" value="ETD04499.1"/>
    <property type="molecule type" value="Genomic_DNA"/>
</dbReference>
<dbReference type="PATRIC" id="fig|1380772.3.peg.1445"/>
<name>V8ANI6_9LACT</name>
<dbReference type="Proteomes" id="UP000018692">
    <property type="component" value="Unassembled WGS sequence"/>
</dbReference>
<sequence length="120" mass="13466">MKELSLEEKVIFTGQVQNPFYYLKNSNGFILTSNHEGQPMVLLECLALNVPIIATDIAGNSSVLGDILPQSLVDNDEVSISNKIVSQYQTMESSECGYDITTYNKHAMDKFYKYVIGENF</sequence>